<keyword evidence="1" id="KW-0472">Membrane</keyword>
<evidence type="ECO:0000256" key="1">
    <source>
        <dbReference type="SAM" id="Phobius"/>
    </source>
</evidence>
<keyword evidence="1" id="KW-1133">Transmembrane helix</keyword>
<organism evidence="2 3">
    <name type="scientific">Panaeolus cyanescens</name>
    <dbReference type="NCBI Taxonomy" id="181874"/>
    <lineage>
        <taxon>Eukaryota</taxon>
        <taxon>Fungi</taxon>
        <taxon>Dikarya</taxon>
        <taxon>Basidiomycota</taxon>
        <taxon>Agaricomycotina</taxon>
        <taxon>Agaricomycetes</taxon>
        <taxon>Agaricomycetidae</taxon>
        <taxon>Agaricales</taxon>
        <taxon>Agaricineae</taxon>
        <taxon>Galeropsidaceae</taxon>
        <taxon>Panaeolus</taxon>
    </lineage>
</organism>
<dbReference type="STRING" id="181874.A0A409YMF2"/>
<dbReference type="EMBL" id="NHTK01001025">
    <property type="protein sequence ID" value="PPR03764.1"/>
    <property type="molecule type" value="Genomic_DNA"/>
</dbReference>
<keyword evidence="3" id="KW-1185">Reference proteome</keyword>
<proteinExistence type="predicted"/>
<reference evidence="2 3" key="1">
    <citation type="journal article" date="2018" name="Evol. Lett.">
        <title>Horizontal gene cluster transfer increased hallucinogenic mushroom diversity.</title>
        <authorList>
            <person name="Reynolds H.T."/>
            <person name="Vijayakumar V."/>
            <person name="Gluck-Thaler E."/>
            <person name="Korotkin H.B."/>
            <person name="Matheny P.B."/>
            <person name="Slot J.C."/>
        </authorList>
    </citation>
    <scope>NUCLEOTIDE SEQUENCE [LARGE SCALE GENOMIC DNA]</scope>
    <source>
        <strain evidence="2 3">2629</strain>
    </source>
</reference>
<dbReference type="AlphaFoldDB" id="A0A409YMF2"/>
<gene>
    <name evidence="2" type="ORF">CVT24_007363</name>
</gene>
<keyword evidence="1" id="KW-0812">Transmembrane</keyword>
<dbReference type="InParanoid" id="A0A409YMF2"/>
<dbReference type="Proteomes" id="UP000284842">
    <property type="component" value="Unassembled WGS sequence"/>
</dbReference>
<evidence type="ECO:0000313" key="2">
    <source>
        <dbReference type="EMBL" id="PPR03764.1"/>
    </source>
</evidence>
<protein>
    <submittedName>
        <fullName evidence="2">Uncharacterized protein</fullName>
    </submittedName>
</protein>
<feature type="transmembrane region" description="Helical" evidence="1">
    <location>
        <begin position="51"/>
        <end position="70"/>
    </location>
</feature>
<name>A0A409YMF2_9AGAR</name>
<accession>A0A409YMF2</accession>
<comment type="caution">
    <text evidence="2">The sequence shown here is derived from an EMBL/GenBank/DDBJ whole genome shotgun (WGS) entry which is preliminary data.</text>
</comment>
<sequence length="458" mass="51379">MASAPHSRPLYQSPPAYGATYYAVPHQPVVNVVVVPARDERHRTNSRFCRAFFWGIVIWVLLSGLVRSYMEVIHWHHRRRHHFPYAVQWPAPWEYQIPDNLYMNYCTPSDGWKDLGRVDGRFWAAETSFYLLLSFVDTQLYFISRGDMSGGSSKFVVDNNLQRNLVRINVTVRYAEPFLRDLVKACEVFRTNDEMGVGLFTPHFQDDRSWNQFMWFETTISLPSYPSNHIIENLETDLPNTVHEIKNLAPYFFENVHLQGSNAPITSDAFHFRQASIKTSNSPIIGTFNTTDSLVLKTMNGNIKVDVGATATRRSSPNVVLSTSNAPLEANVHLFSTKGEAGQYEVATSTSNSPLGVTIGTQPVDAIINFSGSTTNSPAVAVLNPLFEGTFDVHSTVFGPYVRADARLEDPSGRGRKRFVFMRNGKRDIQGSVSWDKGGPSMGKAVLKTTNSPATLNL</sequence>
<evidence type="ECO:0000313" key="3">
    <source>
        <dbReference type="Proteomes" id="UP000284842"/>
    </source>
</evidence>
<dbReference type="OrthoDB" id="5570013at2759"/>